<accession>A0ABY5E1E3</accession>
<organism evidence="2 3">
    <name type="scientific">Paraconexibacter antarcticus</name>
    <dbReference type="NCBI Taxonomy" id="2949664"/>
    <lineage>
        <taxon>Bacteria</taxon>
        <taxon>Bacillati</taxon>
        <taxon>Actinomycetota</taxon>
        <taxon>Thermoleophilia</taxon>
        <taxon>Solirubrobacterales</taxon>
        <taxon>Paraconexibacteraceae</taxon>
        <taxon>Paraconexibacter</taxon>
    </lineage>
</organism>
<dbReference type="Gene3D" id="3.10.450.50">
    <property type="match status" value="1"/>
</dbReference>
<dbReference type="InterPro" id="IPR013100">
    <property type="entry name" value="LEH"/>
</dbReference>
<proteinExistence type="predicted"/>
<dbReference type="RefSeq" id="WP_254573307.1">
    <property type="nucleotide sequence ID" value="NZ_CP098502.1"/>
</dbReference>
<evidence type="ECO:0000313" key="2">
    <source>
        <dbReference type="EMBL" id="UTI66639.1"/>
    </source>
</evidence>
<dbReference type="EMBL" id="CP098502">
    <property type="protein sequence ID" value="UTI66639.1"/>
    <property type="molecule type" value="Genomic_DNA"/>
</dbReference>
<gene>
    <name evidence="2" type="ORF">NBH00_10595</name>
</gene>
<protein>
    <submittedName>
        <fullName evidence="2">Nuclear transport factor 2 family protein</fullName>
    </submittedName>
</protein>
<dbReference type="Pfam" id="PF07858">
    <property type="entry name" value="LEH"/>
    <property type="match status" value="1"/>
</dbReference>
<dbReference type="Proteomes" id="UP001056035">
    <property type="component" value="Chromosome"/>
</dbReference>
<evidence type="ECO:0000313" key="3">
    <source>
        <dbReference type="Proteomes" id="UP001056035"/>
    </source>
</evidence>
<dbReference type="SUPFAM" id="SSF54427">
    <property type="entry name" value="NTF2-like"/>
    <property type="match status" value="1"/>
</dbReference>
<keyword evidence="3" id="KW-1185">Reference proteome</keyword>
<sequence>MPARRPPARSAPLHVVPALGEAAPLAVVTRFLDHLAAGELDAAADLLAGDVEYVNVSLPAIRGRERVRKVAKATLGRRAAGFEVYVHAAGTDGAVVLNERTDALTYRRFRAQFWVCGRFEVHDGRITLWRDAFDWANVVTASLRGLLGVVVPAVRATPPTR</sequence>
<feature type="domain" description="Limonene-1,2-epoxide hydrolase" evidence="1">
    <location>
        <begin position="24"/>
        <end position="144"/>
    </location>
</feature>
<evidence type="ECO:0000259" key="1">
    <source>
        <dbReference type="Pfam" id="PF07858"/>
    </source>
</evidence>
<reference evidence="2 3" key="1">
    <citation type="submission" date="2022-06" db="EMBL/GenBank/DDBJ databases">
        <title>Paraconexibacter antarcticus.</title>
        <authorList>
            <person name="Kim C.S."/>
        </authorList>
    </citation>
    <scope>NUCLEOTIDE SEQUENCE [LARGE SCALE GENOMIC DNA]</scope>
    <source>
        <strain evidence="2 3">02-257</strain>
    </source>
</reference>
<name>A0ABY5E1E3_9ACTN</name>
<dbReference type="InterPro" id="IPR032710">
    <property type="entry name" value="NTF2-like_dom_sf"/>
</dbReference>